<dbReference type="Proteomes" id="UP001604336">
    <property type="component" value="Unassembled WGS sequence"/>
</dbReference>
<dbReference type="PANTHER" id="PTHR33270:SF6">
    <property type="entry name" value="OS02G0448600 PROTEIN"/>
    <property type="match status" value="1"/>
</dbReference>
<keyword evidence="4" id="KW-1185">Reference proteome</keyword>
<dbReference type="EMBL" id="JBFOLK010000004">
    <property type="protein sequence ID" value="KAL2516930.1"/>
    <property type="molecule type" value="Genomic_DNA"/>
</dbReference>
<proteinExistence type="predicted"/>
<evidence type="ECO:0000313" key="4">
    <source>
        <dbReference type="Proteomes" id="UP001604336"/>
    </source>
</evidence>
<protein>
    <recommendedName>
        <fullName evidence="2">DUF7054 domain-containing protein</fullName>
    </recommendedName>
</protein>
<sequence length="269" mass="29763">MSEKNLRRIPVSRRANSGNGVPKPSPSPSPSKSPANRRRSRAAIGDRLWRSPKDVKILQRCKSEPALPEVRGCPGGEGSRREKLVVEEGEGVLYRPRTCMDIFSPPEILVPRSPRIYPEGYNKNAKVVVNVTVEGSPGPVRTMLKLGSSVEETVKLVVKKYNDEGRSPCLDKDAASTFELHHSYFSLQSLSKSDMIGDVGSRSFYLRTCCSDSRGEYTCTSSNSGTVPANSTNHLAVSPSFPGLIDLKFKNMMRRTRKLWKILGCMQCT</sequence>
<reference evidence="4" key="1">
    <citation type="submission" date="2024-07" db="EMBL/GenBank/DDBJ databases">
        <title>Two chromosome-level genome assemblies of Korean endemic species Abeliophyllum distichum and Forsythia ovata (Oleaceae).</title>
        <authorList>
            <person name="Jang H."/>
        </authorList>
    </citation>
    <scope>NUCLEOTIDE SEQUENCE [LARGE SCALE GENOMIC DNA]</scope>
</reference>
<feature type="domain" description="DUF7054" evidence="2">
    <location>
        <begin position="123"/>
        <end position="207"/>
    </location>
</feature>
<organism evidence="3 4">
    <name type="scientific">Abeliophyllum distichum</name>
    <dbReference type="NCBI Taxonomy" id="126358"/>
    <lineage>
        <taxon>Eukaryota</taxon>
        <taxon>Viridiplantae</taxon>
        <taxon>Streptophyta</taxon>
        <taxon>Embryophyta</taxon>
        <taxon>Tracheophyta</taxon>
        <taxon>Spermatophyta</taxon>
        <taxon>Magnoliopsida</taxon>
        <taxon>eudicotyledons</taxon>
        <taxon>Gunneridae</taxon>
        <taxon>Pentapetalae</taxon>
        <taxon>asterids</taxon>
        <taxon>lamiids</taxon>
        <taxon>Lamiales</taxon>
        <taxon>Oleaceae</taxon>
        <taxon>Forsythieae</taxon>
        <taxon>Abeliophyllum</taxon>
    </lineage>
</organism>
<accession>A0ABD1TW31</accession>
<evidence type="ECO:0000256" key="1">
    <source>
        <dbReference type="SAM" id="MobiDB-lite"/>
    </source>
</evidence>
<dbReference type="InterPro" id="IPR040358">
    <property type="entry name" value="At4g22758-like"/>
</dbReference>
<dbReference type="AlphaFoldDB" id="A0ABD1TW31"/>
<dbReference type="Pfam" id="PF23156">
    <property type="entry name" value="DUF7054"/>
    <property type="match status" value="1"/>
</dbReference>
<feature type="region of interest" description="Disordered" evidence="1">
    <location>
        <begin position="1"/>
        <end position="45"/>
    </location>
</feature>
<evidence type="ECO:0000259" key="2">
    <source>
        <dbReference type="Pfam" id="PF23156"/>
    </source>
</evidence>
<name>A0ABD1TW31_9LAMI</name>
<dbReference type="PANTHER" id="PTHR33270">
    <property type="entry name" value="BNAC05G50380D PROTEIN"/>
    <property type="match status" value="1"/>
</dbReference>
<comment type="caution">
    <text evidence="3">The sequence shown here is derived from an EMBL/GenBank/DDBJ whole genome shotgun (WGS) entry which is preliminary data.</text>
</comment>
<dbReference type="InterPro" id="IPR055482">
    <property type="entry name" value="DUF7054"/>
</dbReference>
<evidence type="ECO:0000313" key="3">
    <source>
        <dbReference type="EMBL" id="KAL2516930.1"/>
    </source>
</evidence>
<gene>
    <name evidence="3" type="ORF">Adt_13177</name>
</gene>